<accession>A0AAG5D0V3</accession>
<dbReference type="EC" id="2.4.1.18" evidence="3"/>
<dbReference type="CDD" id="cd02854">
    <property type="entry name" value="E_set_GBE_euk_N"/>
    <property type="match status" value="1"/>
</dbReference>
<evidence type="ECO:0000259" key="9">
    <source>
        <dbReference type="SMART" id="SM00642"/>
    </source>
</evidence>
<dbReference type="GO" id="GO:0004553">
    <property type="term" value="F:hydrolase activity, hydrolyzing O-glycosyl compounds"/>
    <property type="evidence" value="ECO:0007669"/>
    <property type="project" value="InterPro"/>
</dbReference>
<dbReference type="PIRSF" id="PIRSF000463">
    <property type="entry name" value="GlgB"/>
    <property type="match status" value="1"/>
</dbReference>
<evidence type="ECO:0000256" key="7">
    <source>
        <dbReference type="ARBA" id="ARBA00060592"/>
    </source>
</evidence>
<dbReference type="CDD" id="cd11321">
    <property type="entry name" value="AmyAc_bac_euk_BE"/>
    <property type="match status" value="1"/>
</dbReference>
<dbReference type="Gene3D" id="2.60.40.10">
    <property type="entry name" value="Immunoglobulins"/>
    <property type="match status" value="1"/>
</dbReference>
<comment type="similarity">
    <text evidence="2">Belongs to the glycosyl hydrolase 13 family. GlgB subfamily.</text>
</comment>
<feature type="active site" description="Nucleophile" evidence="8">
    <location>
        <position position="342"/>
    </location>
</feature>
<dbReference type="Pfam" id="PF02806">
    <property type="entry name" value="Alpha-amylase_C"/>
    <property type="match status" value="1"/>
</dbReference>
<keyword evidence="11" id="KW-1185">Reference proteome</keyword>
<dbReference type="InterPro" id="IPR004193">
    <property type="entry name" value="Glyco_hydro_13_N"/>
</dbReference>
<dbReference type="PANTHER" id="PTHR43651:SF3">
    <property type="entry name" value="1,4-ALPHA-GLUCAN-BRANCHING ENZYME"/>
    <property type="match status" value="1"/>
</dbReference>
<dbReference type="SUPFAM" id="SSF51011">
    <property type="entry name" value="Glycosyl hydrolase domain"/>
    <property type="match status" value="1"/>
</dbReference>
<dbReference type="InterPro" id="IPR014756">
    <property type="entry name" value="Ig_E-set"/>
</dbReference>
<dbReference type="InterPro" id="IPR037439">
    <property type="entry name" value="Branching_enzy"/>
</dbReference>
<dbReference type="PANTHER" id="PTHR43651">
    <property type="entry name" value="1,4-ALPHA-GLUCAN-BRANCHING ENZYME"/>
    <property type="match status" value="1"/>
</dbReference>
<keyword evidence="4" id="KW-0328">Glycosyltransferase</keyword>
<dbReference type="GO" id="GO:0043169">
    <property type="term" value="F:cation binding"/>
    <property type="evidence" value="ECO:0007669"/>
    <property type="project" value="InterPro"/>
</dbReference>
<dbReference type="SUPFAM" id="SSF51445">
    <property type="entry name" value="(Trans)glycosidases"/>
    <property type="match status" value="1"/>
</dbReference>
<organism evidence="10 11">
    <name type="scientific">Anopheles atroparvus</name>
    <name type="common">European mosquito</name>
    <dbReference type="NCBI Taxonomy" id="41427"/>
    <lineage>
        <taxon>Eukaryota</taxon>
        <taxon>Metazoa</taxon>
        <taxon>Ecdysozoa</taxon>
        <taxon>Arthropoda</taxon>
        <taxon>Hexapoda</taxon>
        <taxon>Insecta</taxon>
        <taxon>Pterygota</taxon>
        <taxon>Neoptera</taxon>
        <taxon>Endopterygota</taxon>
        <taxon>Diptera</taxon>
        <taxon>Nematocera</taxon>
        <taxon>Culicoidea</taxon>
        <taxon>Culicidae</taxon>
        <taxon>Anophelinae</taxon>
        <taxon>Anopheles</taxon>
    </lineage>
</organism>
<dbReference type="InterPro" id="IPR013780">
    <property type="entry name" value="Glyco_hydro_b"/>
</dbReference>
<name>A0AAG5D0V3_ANOAO</name>
<evidence type="ECO:0000256" key="8">
    <source>
        <dbReference type="PIRSR" id="PIRSR000463-1"/>
    </source>
</evidence>
<dbReference type="Proteomes" id="UP000075880">
    <property type="component" value="Unassembled WGS sequence"/>
</dbReference>
<comment type="catalytic activity">
    <reaction evidence="1">
        <text>Transfers a segment of a (1-&gt;4)-alpha-D-glucan chain to a primary hydroxy group in a similar glucan chain.</text>
        <dbReference type="EC" id="2.4.1.18"/>
    </reaction>
</comment>
<dbReference type="InterPro" id="IPR013783">
    <property type="entry name" value="Ig-like_fold"/>
</dbReference>
<dbReference type="FunFam" id="2.60.40.10:FF:002266">
    <property type="entry name" value="1,4-alpha-glucan-branching enzyme"/>
    <property type="match status" value="1"/>
</dbReference>
<evidence type="ECO:0000256" key="4">
    <source>
        <dbReference type="ARBA" id="ARBA00022676"/>
    </source>
</evidence>
<dbReference type="GO" id="GO:0003844">
    <property type="term" value="F:1,4-alpha-glucan branching enzyme activity"/>
    <property type="evidence" value="ECO:0007669"/>
    <property type="project" value="UniProtKB-EC"/>
</dbReference>
<evidence type="ECO:0000256" key="5">
    <source>
        <dbReference type="ARBA" id="ARBA00022679"/>
    </source>
</evidence>
<dbReference type="Pfam" id="PF02922">
    <property type="entry name" value="CBM_48"/>
    <property type="match status" value="1"/>
</dbReference>
<evidence type="ECO:0000256" key="6">
    <source>
        <dbReference type="ARBA" id="ARBA00022729"/>
    </source>
</evidence>
<evidence type="ECO:0000313" key="11">
    <source>
        <dbReference type="Proteomes" id="UP000075880"/>
    </source>
</evidence>
<dbReference type="FunFam" id="3.20.20.80:FF:000001">
    <property type="entry name" value="1,4-alpha-glucan branching enzyme"/>
    <property type="match status" value="1"/>
</dbReference>
<dbReference type="Gene3D" id="3.20.20.80">
    <property type="entry name" value="Glycosidases"/>
    <property type="match status" value="1"/>
</dbReference>
<dbReference type="GO" id="GO:0005737">
    <property type="term" value="C:cytoplasm"/>
    <property type="evidence" value="ECO:0007669"/>
    <property type="project" value="TreeGrafter"/>
</dbReference>
<dbReference type="AlphaFoldDB" id="A0AAG5D0V3"/>
<dbReference type="FunFam" id="2.60.40.1180:FF:000003">
    <property type="entry name" value="1,4-alpha-glucan-branching enzyme, chloroplastic/amyloplastic"/>
    <property type="match status" value="1"/>
</dbReference>
<evidence type="ECO:0000256" key="2">
    <source>
        <dbReference type="ARBA" id="ARBA00009000"/>
    </source>
</evidence>
<dbReference type="Pfam" id="PF00128">
    <property type="entry name" value="Alpha-amylase"/>
    <property type="match status" value="1"/>
</dbReference>
<feature type="active site" description="Proton donor" evidence="8">
    <location>
        <position position="397"/>
    </location>
</feature>
<comment type="pathway">
    <text evidence="7">Glycan biosynthesis.</text>
</comment>
<keyword evidence="5" id="KW-0808">Transferase</keyword>
<dbReference type="GO" id="GO:0005978">
    <property type="term" value="P:glycogen biosynthetic process"/>
    <property type="evidence" value="ECO:0007669"/>
    <property type="project" value="InterPro"/>
</dbReference>
<evidence type="ECO:0000313" key="10">
    <source>
        <dbReference type="EnsemblMetazoa" id="ENSAATROPP004771"/>
    </source>
</evidence>
<dbReference type="Gene3D" id="2.60.40.1180">
    <property type="entry name" value="Golgi alpha-mannosidase II"/>
    <property type="match status" value="1"/>
</dbReference>
<dbReference type="InterPro" id="IPR017853">
    <property type="entry name" value="GH"/>
</dbReference>
<dbReference type="InterPro" id="IPR006048">
    <property type="entry name" value="A-amylase/branching_C"/>
</dbReference>
<evidence type="ECO:0000256" key="3">
    <source>
        <dbReference type="ARBA" id="ARBA00012541"/>
    </source>
</evidence>
<evidence type="ECO:0000256" key="1">
    <source>
        <dbReference type="ARBA" id="ARBA00000826"/>
    </source>
</evidence>
<reference evidence="10" key="1">
    <citation type="submission" date="2024-04" db="UniProtKB">
        <authorList>
            <consortium name="EnsemblMetazoa"/>
        </authorList>
    </citation>
    <scope>IDENTIFICATION</scope>
    <source>
        <strain evidence="10">EBRO</strain>
    </source>
</reference>
<dbReference type="SUPFAM" id="SSF81296">
    <property type="entry name" value="E set domains"/>
    <property type="match status" value="1"/>
</dbReference>
<sequence>MAKEPKVNLEKLLELDPYLKLHEQEIRRRNTEFRGWIKRLNDLEGGLDEFTQGYKYYGLHIAQDNSIVAREWAPGAKEVYLTGDFNNWQWLATPYEKLPFGKWELKIPPNPDGSCAIKHLSEIKVIIRKQDGALVDRLSPWAKYVVPPPKELGVNYQQRVWNPPPHERYMFRHRKPNRPRALRIYECHVGIATEEYSVGTYRNFADNIVPRIAKLGYNTIQVMAIMEHAYYASFGYQVTSFFAASSRPGTPDELKYMVDKAHEHGLFVLLDVVHSHASKNTQDGLNQFDGTNACFFHDGARGEHTQWGSRLFNYSEYEVLRFLLSNLRWWHDEYNFDGYRFDGVTSMLYHSRGIGEGFSGDYNEYFGLNVDTEALIYLAIANYFLHEMDPNVVTIAEDVSGMPTLCRPTEEGGVGFDYRLGMAIPDKWIEVLKTKSDEQWNIGNLVHTLTNRRWMENTVAYAESHDQALVGDKTIAFWLMDKEMYTHMSIVSDPNLIIDRGIALHKMIRLITHGLGGEAYLNFIGNEFGHPEWLDFPRIGNKESYHYARRQWHLVDDQLLKYRFLNEFDRAMHHTEERYHWLDCLPAYVSCKHEDDKVIAFERNNLLFVFNFHSNKSFTDYRIGVDLPGKYRVVLSSDDSEFGGFNRIDKNVDHLTFPEGWSGRRNYLQLYLPSRTACILAVQQ</sequence>
<dbReference type="InterPro" id="IPR006047">
    <property type="entry name" value="GH13_cat_dom"/>
</dbReference>
<feature type="domain" description="Glycosyl hydrolase family 13 catalytic" evidence="9">
    <location>
        <begin position="190"/>
        <end position="553"/>
    </location>
</feature>
<dbReference type="EnsemblMetazoa" id="ENSAATROPT005060">
    <property type="protein sequence ID" value="ENSAATROPP004771"/>
    <property type="gene ID" value="ENSAATROPG004034"/>
</dbReference>
<dbReference type="SMART" id="SM00642">
    <property type="entry name" value="Aamy"/>
    <property type="match status" value="1"/>
</dbReference>
<protein>
    <recommendedName>
        <fullName evidence="3">1,4-alpha-glucan branching enzyme</fullName>
        <ecNumber evidence="3">2.4.1.18</ecNumber>
    </recommendedName>
</protein>
<proteinExistence type="inferred from homology"/>
<keyword evidence="6" id="KW-0732">Signal</keyword>